<comment type="caution">
    <text evidence="2">The sequence shown here is derived from an EMBL/GenBank/DDBJ whole genome shotgun (WGS) entry which is preliminary data.</text>
</comment>
<dbReference type="InterPro" id="IPR052897">
    <property type="entry name" value="Sec-Metab_Biosynth_Hydrolase"/>
</dbReference>
<dbReference type="SUPFAM" id="SSF53474">
    <property type="entry name" value="alpha/beta-Hydrolases"/>
    <property type="match status" value="1"/>
</dbReference>
<proteinExistence type="predicted"/>
<accession>A0ABR4FCP6</accession>
<dbReference type="Proteomes" id="UP001600888">
    <property type="component" value="Unassembled WGS sequence"/>
</dbReference>
<dbReference type="Gene3D" id="3.40.50.1820">
    <property type="entry name" value="alpha/beta hydrolase"/>
    <property type="match status" value="1"/>
</dbReference>
<evidence type="ECO:0000313" key="3">
    <source>
        <dbReference type="Proteomes" id="UP001600888"/>
    </source>
</evidence>
<dbReference type="EMBL" id="JBAWTH010000003">
    <property type="protein sequence ID" value="KAL2292464.1"/>
    <property type="molecule type" value="Genomic_DNA"/>
</dbReference>
<dbReference type="PANTHER" id="PTHR37017">
    <property type="entry name" value="AB HYDROLASE-1 DOMAIN-CONTAINING PROTEIN-RELATED"/>
    <property type="match status" value="1"/>
</dbReference>
<organism evidence="2 3">
    <name type="scientific">Diaporthe vaccinii</name>
    <dbReference type="NCBI Taxonomy" id="105482"/>
    <lineage>
        <taxon>Eukaryota</taxon>
        <taxon>Fungi</taxon>
        <taxon>Dikarya</taxon>
        <taxon>Ascomycota</taxon>
        <taxon>Pezizomycotina</taxon>
        <taxon>Sordariomycetes</taxon>
        <taxon>Sordariomycetidae</taxon>
        <taxon>Diaporthales</taxon>
        <taxon>Diaporthaceae</taxon>
        <taxon>Diaporthe</taxon>
        <taxon>Diaporthe eres species complex</taxon>
    </lineage>
</organism>
<dbReference type="Pfam" id="PF12697">
    <property type="entry name" value="Abhydrolase_6"/>
    <property type="match status" value="1"/>
</dbReference>
<evidence type="ECO:0000259" key="1">
    <source>
        <dbReference type="Pfam" id="PF12697"/>
    </source>
</evidence>
<dbReference type="InterPro" id="IPR029058">
    <property type="entry name" value="AB_hydrolase_fold"/>
</dbReference>
<gene>
    <name evidence="2" type="ORF">FJTKL_09435</name>
</gene>
<sequence length="257" mass="27612">MAATARPTIIIVHGGWHTPASYEKLTSALEDSGYEVHCPRLLSVNEARPPNAGLSDDTALVRSYVESLVQAGRSVVAIAHSYGGQVITNALCGLGVDARAAKGLKGGVWHLIYMAAFAVPEGVAMMDKVQEFGNMDLVPLAFDFADDGTCVSCDPKTLLIGPGPSDAEVEAYLKTLVRWHGNVMYHASEHAAWREIPVTYIKALADITVPVHYQQHFIEEMDKAGRQVQVFELDTGHCPNLTATDGVVDAVNKVVSG</sequence>
<name>A0ABR4FCP6_9PEZI</name>
<evidence type="ECO:0000313" key="2">
    <source>
        <dbReference type="EMBL" id="KAL2292464.1"/>
    </source>
</evidence>
<dbReference type="PANTHER" id="PTHR37017:SF10">
    <property type="entry name" value="AB HYDROLASE-1 DOMAIN-CONTAINING PROTEIN"/>
    <property type="match status" value="1"/>
</dbReference>
<dbReference type="InterPro" id="IPR000073">
    <property type="entry name" value="AB_hydrolase_1"/>
</dbReference>
<keyword evidence="3" id="KW-1185">Reference proteome</keyword>
<reference evidence="2 3" key="1">
    <citation type="submission" date="2024-03" db="EMBL/GenBank/DDBJ databases">
        <title>A high-quality draft genome sequence of Diaporthe vaccinii, a causative agent of upright dieback and viscid rot disease in cranberry plants.</title>
        <authorList>
            <person name="Sarrasin M."/>
            <person name="Lang B.F."/>
            <person name="Burger G."/>
        </authorList>
    </citation>
    <scope>NUCLEOTIDE SEQUENCE [LARGE SCALE GENOMIC DNA]</scope>
    <source>
        <strain evidence="2 3">IS7</strain>
    </source>
</reference>
<feature type="domain" description="AB hydrolase-1" evidence="1">
    <location>
        <begin position="9"/>
        <end position="250"/>
    </location>
</feature>
<protein>
    <recommendedName>
        <fullName evidence="1">AB hydrolase-1 domain-containing protein</fullName>
    </recommendedName>
</protein>